<reference evidence="2" key="1">
    <citation type="journal article" date="2021" name="Nat. Commun.">
        <title>Genetic determinants of endophytism in the Arabidopsis root mycobiome.</title>
        <authorList>
            <person name="Mesny F."/>
            <person name="Miyauchi S."/>
            <person name="Thiergart T."/>
            <person name="Pickel B."/>
            <person name="Atanasova L."/>
            <person name="Karlsson M."/>
            <person name="Huettel B."/>
            <person name="Barry K.W."/>
            <person name="Haridas S."/>
            <person name="Chen C."/>
            <person name="Bauer D."/>
            <person name="Andreopoulos W."/>
            <person name="Pangilinan J."/>
            <person name="LaButti K."/>
            <person name="Riley R."/>
            <person name="Lipzen A."/>
            <person name="Clum A."/>
            <person name="Drula E."/>
            <person name="Henrissat B."/>
            <person name="Kohler A."/>
            <person name="Grigoriev I.V."/>
            <person name="Martin F.M."/>
            <person name="Hacquard S."/>
        </authorList>
    </citation>
    <scope>NUCLEOTIDE SEQUENCE</scope>
    <source>
        <strain evidence="2">MPI-CAGE-AT-0147</strain>
    </source>
</reference>
<evidence type="ECO:0000313" key="3">
    <source>
        <dbReference type="Proteomes" id="UP000738349"/>
    </source>
</evidence>
<keyword evidence="3" id="KW-1185">Reference proteome</keyword>
<accession>A0A9P9J389</accession>
<dbReference type="InterPro" id="IPR046797">
    <property type="entry name" value="PDDEXK_12"/>
</dbReference>
<feature type="non-terminal residue" evidence="2">
    <location>
        <position position="1"/>
    </location>
</feature>
<feature type="domain" description="PD-(D/E)XK nuclease-like" evidence="1">
    <location>
        <begin position="1"/>
        <end position="198"/>
    </location>
</feature>
<sequence>NNLVHSPILEIFVYEMRNAPGQDVLNFLLCTTTIIDSTYHRFPDGASRVDSVFRLLPERDPTITPDTIQQPLLLDTAAPCFNWTTDRLLQQYPLAISIETKRYGGNMAKGEQHLGIWHAAQWEFLASRAGAEPVDQLGFQPGIVVQGHIWSLVITTRHQATTTVLSSVEFGNTSSVVGVFEVIAGLRRLRCWSLDVLWPWYRTF</sequence>
<gene>
    <name evidence="2" type="ORF">EDB81DRAFT_628491</name>
</gene>
<dbReference type="Pfam" id="PF20516">
    <property type="entry name" value="PDDEXK_12"/>
    <property type="match status" value="1"/>
</dbReference>
<name>A0A9P9J389_9HYPO</name>
<proteinExistence type="predicted"/>
<protein>
    <recommendedName>
        <fullName evidence="1">PD-(D/E)XK nuclease-like domain-containing protein</fullName>
    </recommendedName>
</protein>
<evidence type="ECO:0000313" key="2">
    <source>
        <dbReference type="EMBL" id="KAH7141667.1"/>
    </source>
</evidence>
<dbReference type="Proteomes" id="UP000738349">
    <property type="component" value="Unassembled WGS sequence"/>
</dbReference>
<dbReference type="EMBL" id="JAGMUV010000010">
    <property type="protein sequence ID" value="KAH7141667.1"/>
    <property type="molecule type" value="Genomic_DNA"/>
</dbReference>
<organism evidence="2 3">
    <name type="scientific">Dactylonectria macrodidyma</name>
    <dbReference type="NCBI Taxonomy" id="307937"/>
    <lineage>
        <taxon>Eukaryota</taxon>
        <taxon>Fungi</taxon>
        <taxon>Dikarya</taxon>
        <taxon>Ascomycota</taxon>
        <taxon>Pezizomycotina</taxon>
        <taxon>Sordariomycetes</taxon>
        <taxon>Hypocreomycetidae</taxon>
        <taxon>Hypocreales</taxon>
        <taxon>Nectriaceae</taxon>
        <taxon>Dactylonectria</taxon>
    </lineage>
</organism>
<comment type="caution">
    <text evidence="2">The sequence shown here is derived from an EMBL/GenBank/DDBJ whole genome shotgun (WGS) entry which is preliminary data.</text>
</comment>
<dbReference type="AlphaFoldDB" id="A0A9P9J389"/>
<evidence type="ECO:0000259" key="1">
    <source>
        <dbReference type="Pfam" id="PF20516"/>
    </source>
</evidence>
<feature type="non-terminal residue" evidence="2">
    <location>
        <position position="204"/>
    </location>
</feature>
<dbReference type="OrthoDB" id="4161186at2759"/>